<proteinExistence type="predicted"/>
<feature type="region of interest" description="Disordered" evidence="1">
    <location>
        <begin position="307"/>
        <end position="327"/>
    </location>
</feature>
<evidence type="ECO:0000259" key="2">
    <source>
        <dbReference type="Pfam" id="PF00501"/>
    </source>
</evidence>
<dbReference type="InterPro" id="IPR000873">
    <property type="entry name" value="AMP-dep_synth/lig_dom"/>
</dbReference>
<dbReference type="Pfam" id="PF13193">
    <property type="entry name" value="AMP-binding_C"/>
    <property type="match status" value="1"/>
</dbReference>
<keyword evidence="5" id="KW-1185">Reference proteome</keyword>
<feature type="domain" description="AMP-binding enzyme C-terminal" evidence="3">
    <location>
        <begin position="397"/>
        <end position="471"/>
    </location>
</feature>
<dbReference type="InterPro" id="IPR025110">
    <property type="entry name" value="AMP-bd_C"/>
</dbReference>
<reference evidence="5" key="1">
    <citation type="journal article" date="2019" name="Int. J. Syst. Evol. Microbiol.">
        <title>The Global Catalogue of Microorganisms (GCM) 10K type strain sequencing project: providing services to taxonomists for standard genome sequencing and annotation.</title>
        <authorList>
            <consortium name="The Broad Institute Genomics Platform"/>
            <consortium name="The Broad Institute Genome Sequencing Center for Infectious Disease"/>
            <person name="Wu L."/>
            <person name="Ma J."/>
        </authorList>
    </citation>
    <scope>NUCLEOTIDE SEQUENCE [LARGE SCALE GENOMIC DNA]</scope>
    <source>
        <strain evidence="5">JCM 18956</strain>
    </source>
</reference>
<feature type="domain" description="AMP-dependent synthetase/ligase" evidence="2">
    <location>
        <begin position="148"/>
        <end position="343"/>
    </location>
</feature>
<dbReference type="Pfam" id="PF00501">
    <property type="entry name" value="AMP-binding"/>
    <property type="match status" value="2"/>
</dbReference>
<dbReference type="SUPFAM" id="SSF56801">
    <property type="entry name" value="Acetyl-CoA synthetase-like"/>
    <property type="match status" value="1"/>
</dbReference>
<dbReference type="InterPro" id="IPR042099">
    <property type="entry name" value="ANL_N_sf"/>
</dbReference>
<dbReference type="Proteomes" id="UP001501295">
    <property type="component" value="Unassembled WGS sequence"/>
</dbReference>
<dbReference type="RefSeq" id="WP_345373298.1">
    <property type="nucleotide sequence ID" value="NZ_BAABLM010000001.1"/>
</dbReference>
<dbReference type="Gene3D" id="3.30.300.30">
    <property type="match status" value="1"/>
</dbReference>
<dbReference type="PANTHER" id="PTHR24096">
    <property type="entry name" value="LONG-CHAIN-FATTY-ACID--COA LIGASE"/>
    <property type="match status" value="1"/>
</dbReference>
<comment type="caution">
    <text evidence="4">The sequence shown here is derived from an EMBL/GenBank/DDBJ whole genome shotgun (WGS) entry which is preliminary data.</text>
</comment>
<sequence>MARQSISRIFTWLAERDPDRVVAHFEGESLTASQLDRASNRLARAYLDRGVTPDSLVTVTLPNSLEVLVVCAAIWKCGATPQPVSTGLSAAERAEIDDLADPALLVGVPSSSAFPWVPAGWSGGVEVGVFSDAALPDAWASSWKAPTSSGSTGRPKVVLAAAPALLDPEVPVAPYLPREQVQLVAGPLTHSAPFTYAFRGLMTGHTLVILPRFDERAVLAAIERHRVTWALLVPTMLHRLLRLPSAVREAADLSSLSTVLHLGAPCPPDVKREVMAWFGPERVVEVYAGSESNGIVMIRGDEWLEHPGSVGRPSGTTSVSIRRPDGGEAASGEVGAIWLHRSGGATYRYLGGGSARTHDGWDTLGDLGFLDDDGYLFVVDRADDVILRGGVNVHPSEIEQALEEHPAVRSAVAFGVPDADLGQRIEVVVDVAGAGTQAYGLLAWSRGRLDAARRVSCVYVVDDPVRNDAGKTSRKAFAARFASTPEERAGHRAGP</sequence>
<evidence type="ECO:0000256" key="1">
    <source>
        <dbReference type="SAM" id="MobiDB-lite"/>
    </source>
</evidence>
<accession>A0ABP8VM72</accession>
<feature type="domain" description="AMP-dependent synthetase/ligase" evidence="2">
    <location>
        <begin position="11"/>
        <end position="106"/>
    </location>
</feature>
<dbReference type="InterPro" id="IPR045851">
    <property type="entry name" value="AMP-bd_C_sf"/>
</dbReference>
<protein>
    <submittedName>
        <fullName evidence="4">AMP-binding protein</fullName>
    </submittedName>
</protein>
<dbReference type="EMBL" id="BAABLM010000001">
    <property type="protein sequence ID" value="GAA4667582.1"/>
    <property type="molecule type" value="Genomic_DNA"/>
</dbReference>
<organism evidence="4 5">
    <name type="scientific">Frondihabitans cladoniiphilus</name>
    <dbReference type="NCBI Taxonomy" id="715785"/>
    <lineage>
        <taxon>Bacteria</taxon>
        <taxon>Bacillati</taxon>
        <taxon>Actinomycetota</taxon>
        <taxon>Actinomycetes</taxon>
        <taxon>Micrococcales</taxon>
        <taxon>Microbacteriaceae</taxon>
        <taxon>Frondihabitans</taxon>
    </lineage>
</organism>
<evidence type="ECO:0000259" key="3">
    <source>
        <dbReference type="Pfam" id="PF13193"/>
    </source>
</evidence>
<name>A0ABP8VM72_9MICO</name>
<evidence type="ECO:0000313" key="5">
    <source>
        <dbReference type="Proteomes" id="UP001501295"/>
    </source>
</evidence>
<gene>
    <name evidence="4" type="ORF">GCM10025780_07270</name>
</gene>
<evidence type="ECO:0000313" key="4">
    <source>
        <dbReference type="EMBL" id="GAA4667582.1"/>
    </source>
</evidence>
<dbReference type="Gene3D" id="3.40.50.12780">
    <property type="entry name" value="N-terminal domain of ligase-like"/>
    <property type="match status" value="1"/>
</dbReference>
<dbReference type="PANTHER" id="PTHR24096:SF323">
    <property type="entry name" value="BLR3536 PROTEIN"/>
    <property type="match status" value="1"/>
</dbReference>